<evidence type="ECO:0000313" key="5">
    <source>
        <dbReference type="Proteomes" id="UP001165121"/>
    </source>
</evidence>
<dbReference type="AlphaFoldDB" id="A0A9W7CW58"/>
<dbReference type="InterPro" id="IPR012337">
    <property type="entry name" value="RNaseH-like_sf"/>
</dbReference>
<name>A0A9W7CW58_9STRA</name>
<reference evidence="4" key="1">
    <citation type="submission" date="2023-04" db="EMBL/GenBank/DDBJ databases">
        <title>Phytophthora fragariaefolia NBRC 109709.</title>
        <authorList>
            <person name="Ichikawa N."/>
            <person name="Sato H."/>
            <person name="Tonouchi N."/>
        </authorList>
    </citation>
    <scope>NUCLEOTIDE SEQUENCE</scope>
    <source>
        <strain evidence="4">NBRC 109709</strain>
    </source>
</reference>
<evidence type="ECO:0000313" key="4">
    <source>
        <dbReference type="EMBL" id="GMF44471.1"/>
    </source>
</evidence>
<feature type="region of interest" description="Disordered" evidence="2">
    <location>
        <begin position="892"/>
        <end position="911"/>
    </location>
</feature>
<dbReference type="GO" id="GO:0003824">
    <property type="term" value="F:catalytic activity"/>
    <property type="evidence" value="ECO:0007669"/>
    <property type="project" value="UniProtKB-KW"/>
</dbReference>
<proteinExistence type="predicted"/>
<evidence type="ECO:0000256" key="1">
    <source>
        <dbReference type="ARBA" id="ARBA00023268"/>
    </source>
</evidence>
<dbReference type="SUPFAM" id="SSF56672">
    <property type="entry name" value="DNA/RNA polymerases"/>
    <property type="match status" value="1"/>
</dbReference>
<dbReference type="InterPro" id="IPR043502">
    <property type="entry name" value="DNA/RNA_pol_sf"/>
</dbReference>
<dbReference type="PANTHER" id="PTHR37984:SF5">
    <property type="entry name" value="PROTEIN NYNRIN-LIKE"/>
    <property type="match status" value="1"/>
</dbReference>
<feature type="region of interest" description="Disordered" evidence="2">
    <location>
        <begin position="807"/>
        <end position="855"/>
    </location>
</feature>
<dbReference type="Gene3D" id="3.30.420.10">
    <property type="entry name" value="Ribonuclease H-like superfamily/Ribonuclease H"/>
    <property type="match status" value="1"/>
</dbReference>
<keyword evidence="1" id="KW-0511">Multifunctional enzyme</keyword>
<dbReference type="InterPro" id="IPR001584">
    <property type="entry name" value="Integrase_cat-core"/>
</dbReference>
<dbReference type="InterPro" id="IPR041577">
    <property type="entry name" value="RT_RNaseH_2"/>
</dbReference>
<accession>A0A9W7CW58</accession>
<feature type="compositionally biased region" description="Basic and acidic residues" evidence="2">
    <location>
        <begin position="599"/>
        <end position="614"/>
    </location>
</feature>
<dbReference type="SUPFAM" id="SSF53098">
    <property type="entry name" value="Ribonuclease H-like"/>
    <property type="match status" value="1"/>
</dbReference>
<dbReference type="PROSITE" id="PS50994">
    <property type="entry name" value="INTEGRASE"/>
    <property type="match status" value="1"/>
</dbReference>
<dbReference type="FunFam" id="3.30.70.270:FF:000020">
    <property type="entry name" value="Transposon Tf2-6 polyprotein-like Protein"/>
    <property type="match status" value="1"/>
</dbReference>
<feature type="compositionally biased region" description="Basic residues" evidence="2">
    <location>
        <begin position="832"/>
        <end position="841"/>
    </location>
</feature>
<dbReference type="GO" id="GO:0003676">
    <property type="term" value="F:nucleic acid binding"/>
    <property type="evidence" value="ECO:0007669"/>
    <property type="project" value="InterPro"/>
</dbReference>
<evidence type="ECO:0000256" key="2">
    <source>
        <dbReference type="SAM" id="MobiDB-lite"/>
    </source>
</evidence>
<dbReference type="EMBL" id="BSXT01001681">
    <property type="protein sequence ID" value="GMF44471.1"/>
    <property type="molecule type" value="Genomic_DNA"/>
</dbReference>
<feature type="compositionally biased region" description="Acidic residues" evidence="2">
    <location>
        <begin position="845"/>
        <end position="855"/>
    </location>
</feature>
<dbReference type="Proteomes" id="UP001165121">
    <property type="component" value="Unassembled WGS sequence"/>
</dbReference>
<organism evidence="4 5">
    <name type="scientific">Phytophthora fragariaefolia</name>
    <dbReference type="NCBI Taxonomy" id="1490495"/>
    <lineage>
        <taxon>Eukaryota</taxon>
        <taxon>Sar</taxon>
        <taxon>Stramenopiles</taxon>
        <taxon>Oomycota</taxon>
        <taxon>Peronosporomycetes</taxon>
        <taxon>Peronosporales</taxon>
        <taxon>Peronosporaceae</taxon>
        <taxon>Phytophthora</taxon>
    </lineage>
</organism>
<dbReference type="OrthoDB" id="128452at2759"/>
<sequence>MMEVDNVKSPESTAICEVDSCARFTVAGTNWMPYGGKLDKRAPVDYVEGIGGFLLDVVGVWRFKMRSVFDEVIYLDACVVAGCDNEFLLGVDFTTTHGATMDFARNEVRYHEKGRAIVIPSRTHEGRREARVAAVRLARHIQLTSSTVTPVEVAVDAADGEEGIFLPTQHCGAVMLAATVTKVRKGRALVPAINSLQEEVRLPMKKELGTWIPLCENVEVLRVNGELNPERVVEWLDELGDSDAPLDNEDEVHIDSEDPKTRRMITKLLRVYRKLTSYKEDCPPANDLGIYHHIDTGDVAPIMLKLMRQARTEDEIVDTNVDKMLGGGVVEEGNGAWGFPVVLVKKKNGEVRFWVDYRALNMVTKKDVYPLPRIDETLDALGGAMLFTTLDLKAGYWQILNDDSVLRGLTWLTCLVYLDDIVIFTRGGIEQHVLELACVFERLAAAGSTLKLKLCVFTTEKMESLGHELSCDGVRPLQRLVSAVQEFPRPTDAVEAKRFVHLAGYYRRFVEGFGSLMSPITKLLRKDAEWIWGDEQEAAFIHVKNVLTTSPLLLYPDFRRPFRVVTDASIVGLGACLMQDQGKGWQPIAYASKVNSDAESNHGGDDKQPPEQFRRRVPGSAHSKQADVDRGGDEHRQVAEREEDADGDKTLENVSVAADAVLGRIDAEVEPPATRTSRLAAQDVTAGEVRGEADGVPVVDETVMREGAAATRIDAAVAAQYSDAVNAGDETRRVEQDEEVTPVPITAALTEQSDVVNDVLTPQKTKPVDELQQPRRPVTRAVQRRIDEGQRQQGAVPVDDKEWQMKSSIRNSVMMPPNDAEMLEGSDAPKKTNGKQKRRRRAGDVDSEEEDLDASEDLVGDEAVGVGVRRRRSIRSTATTLPMTGSEALRRTPANSVEQRVGPIRGSDGKQSVRTMQTTTMNPGDAPRRMSDVVDESTLQLTDTMNRDAQARSRLIQRMVNGVPMHEDRTSTRVGHLRTPHTYARISQLYWWPGLQKEVKRWVQGCQECGSRKARPREVVPPLRSLRGGDVGDRWALDVAGPLPRKSEGDPRFVIAAAEYVTRYAVAVVVDRHTADNVAVFLMKQIVLKFGVFRELLTDGAPELTGHAIEQLVVMLQAEQNNPVPYRP</sequence>
<dbReference type="InterPro" id="IPR041588">
    <property type="entry name" value="Integrase_H2C2"/>
</dbReference>
<dbReference type="InterPro" id="IPR036397">
    <property type="entry name" value="RNaseH_sf"/>
</dbReference>
<dbReference type="Pfam" id="PF17919">
    <property type="entry name" value="RT_RNaseH_2"/>
    <property type="match status" value="1"/>
</dbReference>
<dbReference type="Pfam" id="PF17921">
    <property type="entry name" value="Integrase_H2C2"/>
    <property type="match status" value="1"/>
</dbReference>
<protein>
    <submittedName>
        <fullName evidence="4">Unnamed protein product</fullName>
    </submittedName>
</protein>
<dbReference type="InterPro" id="IPR043128">
    <property type="entry name" value="Rev_trsase/Diguanyl_cyclase"/>
</dbReference>
<dbReference type="Gene3D" id="3.10.10.10">
    <property type="entry name" value="HIV Type 1 Reverse Transcriptase, subunit A, domain 1"/>
    <property type="match status" value="1"/>
</dbReference>
<keyword evidence="5" id="KW-1185">Reference proteome</keyword>
<feature type="compositionally biased region" description="Basic and acidic residues" evidence="2">
    <location>
        <begin position="624"/>
        <end position="640"/>
    </location>
</feature>
<feature type="region of interest" description="Disordered" evidence="2">
    <location>
        <begin position="595"/>
        <end position="649"/>
    </location>
</feature>
<comment type="caution">
    <text evidence="4">The sequence shown here is derived from an EMBL/GenBank/DDBJ whole genome shotgun (WGS) entry which is preliminary data.</text>
</comment>
<dbReference type="FunFam" id="3.30.70.270:FF:000003">
    <property type="entry name" value="Transposon Ty3-G Gag-Pol polyprotein"/>
    <property type="match status" value="1"/>
</dbReference>
<dbReference type="GO" id="GO:0015074">
    <property type="term" value="P:DNA integration"/>
    <property type="evidence" value="ECO:0007669"/>
    <property type="project" value="InterPro"/>
</dbReference>
<gene>
    <name evidence="4" type="ORF">Pfra01_001549900</name>
</gene>
<feature type="domain" description="Integrase catalytic" evidence="3">
    <location>
        <begin position="1017"/>
        <end position="1128"/>
    </location>
</feature>
<dbReference type="PANTHER" id="PTHR37984">
    <property type="entry name" value="PROTEIN CBG26694"/>
    <property type="match status" value="1"/>
</dbReference>
<dbReference type="CDD" id="cd01647">
    <property type="entry name" value="RT_LTR"/>
    <property type="match status" value="1"/>
</dbReference>
<dbReference type="Gene3D" id="1.10.340.70">
    <property type="match status" value="1"/>
</dbReference>
<evidence type="ECO:0000259" key="3">
    <source>
        <dbReference type="PROSITE" id="PS50994"/>
    </source>
</evidence>
<dbReference type="Gene3D" id="3.30.70.270">
    <property type="match status" value="3"/>
</dbReference>
<dbReference type="InterPro" id="IPR050951">
    <property type="entry name" value="Retrovirus_Pol_polyprotein"/>
</dbReference>